<name>A0A5C4T8W5_9BACL</name>
<gene>
    <name evidence="8" type="ORF">FE784_14995</name>
</gene>
<dbReference type="SUPFAM" id="SSF88659">
    <property type="entry name" value="Sigma3 and sigma4 domains of RNA polymerase sigma factors"/>
    <property type="match status" value="1"/>
</dbReference>
<keyword evidence="2" id="KW-0805">Transcription regulation</keyword>
<evidence type="ECO:0000259" key="6">
    <source>
        <dbReference type="Pfam" id="PF08281"/>
    </source>
</evidence>
<dbReference type="NCBIfam" id="TIGR02937">
    <property type="entry name" value="sigma70-ECF"/>
    <property type="match status" value="1"/>
</dbReference>
<dbReference type="InterPro" id="IPR007627">
    <property type="entry name" value="RNA_pol_sigma70_r2"/>
</dbReference>
<dbReference type="InterPro" id="IPR014284">
    <property type="entry name" value="RNA_pol_sigma-70_dom"/>
</dbReference>
<comment type="caution">
    <text evidence="8">The sequence shown here is derived from an EMBL/GenBank/DDBJ whole genome shotgun (WGS) entry which is preliminary data.</text>
</comment>
<dbReference type="Gene3D" id="1.10.10.10">
    <property type="entry name" value="Winged helix-like DNA-binding domain superfamily/Winged helix DNA-binding domain"/>
    <property type="match status" value="1"/>
</dbReference>
<dbReference type="RefSeq" id="WP_139603021.1">
    <property type="nucleotide sequence ID" value="NZ_VDCQ01000018.1"/>
</dbReference>
<dbReference type="GO" id="GO:0016987">
    <property type="term" value="F:sigma factor activity"/>
    <property type="evidence" value="ECO:0007669"/>
    <property type="project" value="UniProtKB-KW"/>
</dbReference>
<dbReference type="Proteomes" id="UP000307943">
    <property type="component" value="Unassembled WGS sequence"/>
</dbReference>
<feature type="domain" description="DUF1835" evidence="7">
    <location>
        <begin position="191"/>
        <end position="296"/>
    </location>
</feature>
<sequence>MLQWIEAARQGDRTAFEPIVRQFKTMAYAVAYEKLHDPHLAEDAVQEAFTEAFLHVGKLREADAFPGWFKTIVVRQCHRLLRPMRHRTLPLHEITELAEVRAGLAEIVEAKELRLLLHASVAALPANMRVAVQLFYFYGYTLQQISQYVGTPVPTLKKRLFDARRKLKGTLPVADCVTVFNHLHEGGRRMLHIVNGDSVADKLKQGVVQGDILVWREVYPAGPVFVDMSDPENRSARARYLEQTMGIPIEEYVKISETQEKELERFRAYDEIVLWFEHDLFDQTMLSYLLNWFAKQSLGKTKLSLLCIGAYPGIECFRGLGQLSVQQMETLSGTWQSIGRRELDLGGALWEAYASSDPTKLTDLLQGDTSALPFARDAFEAHLARLPSVRDGLGLVERTTLEKVRGGLSSPVELFRHVGNELHVLGMGDLEYWRYLARMSQGPHPLLHMEGFAGFPSFGGSEPSFRDCTITMTELGNRILDEKEDWLALQGIDEWFGGLRLQGRSVPWRWDETGKRAVRM</sequence>
<protein>
    <submittedName>
        <fullName evidence="8">Sigma-70 family RNA polymerase sigma factor</fullName>
    </submittedName>
</protein>
<dbReference type="InterPro" id="IPR014973">
    <property type="entry name" value="DUF1835"/>
</dbReference>
<dbReference type="PANTHER" id="PTHR43133">
    <property type="entry name" value="RNA POLYMERASE ECF-TYPE SIGMA FACTO"/>
    <property type="match status" value="1"/>
</dbReference>
<evidence type="ECO:0000256" key="3">
    <source>
        <dbReference type="ARBA" id="ARBA00023082"/>
    </source>
</evidence>
<dbReference type="CDD" id="cd06171">
    <property type="entry name" value="Sigma70_r4"/>
    <property type="match status" value="1"/>
</dbReference>
<evidence type="ECO:0000256" key="1">
    <source>
        <dbReference type="ARBA" id="ARBA00010641"/>
    </source>
</evidence>
<dbReference type="EMBL" id="VDCQ01000018">
    <property type="protein sequence ID" value="TNJ65524.1"/>
    <property type="molecule type" value="Genomic_DNA"/>
</dbReference>
<dbReference type="InterPro" id="IPR036388">
    <property type="entry name" value="WH-like_DNA-bd_sf"/>
</dbReference>
<evidence type="ECO:0000259" key="7">
    <source>
        <dbReference type="Pfam" id="PF08874"/>
    </source>
</evidence>
<evidence type="ECO:0000313" key="8">
    <source>
        <dbReference type="EMBL" id="TNJ65524.1"/>
    </source>
</evidence>
<accession>A0A5C4T8W5</accession>
<dbReference type="InterPro" id="IPR013249">
    <property type="entry name" value="RNA_pol_sigma70_r4_t2"/>
</dbReference>
<evidence type="ECO:0000256" key="4">
    <source>
        <dbReference type="ARBA" id="ARBA00023163"/>
    </source>
</evidence>
<dbReference type="GO" id="GO:0006352">
    <property type="term" value="P:DNA-templated transcription initiation"/>
    <property type="evidence" value="ECO:0007669"/>
    <property type="project" value="InterPro"/>
</dbReference>
<evidence type="ECO:0000259" key="5">
    <source>
        <dbReference type="Pfam" id="PF04542"/>
    </source>
</evidence>
<dbReference type="InterPro" id="IPR013324">
    <property type="entry name" value="RNA_pol_sigma_r3/r4-like"/>
</dbReference>
<reference evidence="8 9" key="1">
    <citation type="submission" date="2019-05" db="EMBL/GenBank/DDBJ databases">
        <title>We sequenced the genome of Paenibacillus hemerocallicola KCTC 33185 for further insight into its adaptation and study the phylogeny of Paenibacillus.</title>
        <authorList>
            <person name="Narsing Rao M.P."/>
        </authorList>
    </citation>
    <scope>NUCLEOTIDE SEQUENCE [LARGE SCALE GENOMIC DNA]</scope>
    <source>
        <strain evidence="8 9">KCTC 33185</strain>
    </source>
</reference>
<dbReference type="OrthoDB" id="127805at2"/>
<keyword evidence="3" id="KW-0731">Sigma factor</keyword>
<organism evidence="8 9">
    <name type="scientific">Paenibacillus hemerocallicola</name>
    <dbReference type="NCBI Taxonomy" id="1172614"/>
    <lineage>
        <taxon>Bacteria</taxon>
        <taxon>Bacillati</taxon>
        <taxon>Bacillota</taxon>
        <taxon>Bacilli</taxon>
        <taxon>Bacillales</taxon>
        <taxon>Paenibacillaceae</taxon>
        <taxon>Paenibacillus</taxon>
    </lineage>
</organism>
<dbReference type="SUPFAM" id="SSF88946">
    <property type="entry name" value="Sigma2 domain of RNA polymerase sigma factors"/>
    <property type="match status" value="1"/>
</dbReference>
<dbReference type="InterPro" id="IPR013325">
    <property type="entry name" value="RNA_pol_sigma_r2"/>
</dbReference>
<keyword evidence="9" id="KW-1185">Reference proteome</keyword>
<keyword evidence="4" id="KW-0804">Transcription</keyword>
<dbReference type="GO" id="GO:0003677">
    <property type="term" value="F:DNA binding"/>
    <property type="evidence" value="ECO:0007669"/>
    <property type="project" value="InterPro"/>
</dbReference>
<dbReference type="Gene3D" id="1.10.1740.10">
    <property type="match status" value="1"/>
</dbReference>
<evidence type="ECO:0000313" key="9">
    <source>
        <dbReference type="Proteomes" id="UP000307943"/>
    </source>
</evidence>
<dbReference type="Pfam" id="PF08281">
    <property type="entry name" value="Sigma70_r4_2"/>
    <property type="match status" value="1"/>
</dbReference>
<comment type="similarity">
    <text evidence="1">Belongs to the sigma-70 factor family. ECF subfamily.</text>
</comment>
<feature type="domain" description="RNA polymerase sigma-70 region 2" evidence="5">
    <location>
        <begin position="20"/>
        <end position="82"/>
    </location>
</feature>
<dbReference type="AlphaFoldDB" id="A0A5C4T8W5"/>
<dbReference type="InterPro" id="IPR039425">
    <property type="entry name" value="RNA_pol_sigma-70-like"/>
</dbReference>
<dbReference type="Pfam" id="PF04542">
    <property type="entry name" value="Sigma70_r2"/>
    <property type="match status" value="1"/>
</dbReference>
<evidence type="ECO:0000256" key="2">
    <source>
        <dbReference type="ARBA" id="ARBA00023015"/>
    </source>
</evidence>
<dbReference type="Pfam" id="PF08874">
    <property type="entry name" value="DUF1835"/>
    <property type="match status" value="1"/>
</dbReference>
<dbReference type="PANTHER" id="PTHR43133:SF51">
    <property type="entry name" value="RNA POLYMERASE SIGMA FACTOR"/>
    <property type="match status" value="1"/>
</dbReference>
<proteinExistence type="inferred from homology"/>
<feature type="domain" description="RNA polymerase sigma factor 70 region 4 type 2" evidence="6">
    <location>
        <begin position="115"/>
        <end position="167"/>
    </location>
</feature>